<dbReference type="KEGG" id="ftj:FTUN_7300"/>
<keyword evidence="2" id="KW-1185">Reference proteome</keyword>
<accession>A0A6M5Z2L7</accession>
<dbReference type="Proteomes" id="UP000503447">
    <property type="component" value="Chromosome"/>
</dbReference>
<reference evidence="2" key="1">
    <citation type="submission" date="2020-05" db="EMBL/GenBank/DDBJ databases">
        <title>Frigoriglobus tundricola gen. nov., sp. nov., a psychrotolerant cellulolytic planctomycete of the family Gemmataceae with two divergent copies of 16S rRNA gene.</title>
        <authorList>
            <person name="Kulichevskaya I.S."/>
            <person name="Ivanova A.A."/>
            <person name="Naumoff D.G."/>
            <person name="Beletsky A.V."/>
            <person name="Rijpstra W.I.C."/>
            <person name="Sinninghe Damste J.S."/>
            <person name="Mardanov A.V."/>
            <person name="Ravin N.V."/>
            <person name="Dedysh S.N."/>
        </authorList>
    </citation>
    <scope>NUCLEOTIDE SEQUENCE [LARGE SCALE GENOMIC DNA]</scope>
    <source>
        <strain evidence="2">PL17</strain>
    </source>
</reference>
<organism evidence="1 2">
    <name type="scientific">Frigoriglobus tundricola</name>
    <dbReference type="NCBI Taxonomy" id="2774151"/>
    <lineage>
        <taxon>Bacteria</taxon>
        <taxon>Pseudomonadati</taxon>
        <taxon>Planctomycetota</taxon>
        <taxon>Planctomycetia</taxon>
        <taxon>Gemmatales</taxon>
        <taxon>Gemmataceae</taxon>
        <taxon>Frigoriglobus</taxon>
    </lineage>
</organism>
<sequence length="62" mass="6636">MIPIYFLCRTNAVERPTSDPNDRLIAQTAAAPGPIADPYHETLSVVPGNGACAKVFFPAIHV</sequence>
<protein>
    <submittedName>
        <fullName evidence="1">Uncharacterized protein</fullName>
    </submittedName>
</protein>
<dbReference type="AlphaFoldDB" id="A0A6M5Z2L7"/>
<gene>
    <name evidence="1" type="ORF">FTUN_7300</name>
</gene>
<proteinExistence type="predicted"/>
<name>A0A6M5Z2L7_9BACT</name>
<evidence type="ECO:0000313" key="2">
    <source>
        <dbReference type="Proteomes" id="UP000503447"/>
    </source>
</evidence>
<evidence type="ECO:0000313" key="1">
    <source>
        <dbReference type="EMBL" id="QJW99681.1"/>
    </source>
</evidence>
<dbReference type="EMBL" id="CP053452">
    <property type="protein sequence ID" value="QJW99681.1"/>
    <property type="molecule type" value="Genomic_DNA"/>
</dbReference>